<gene>
    <name evidence="2" type="ordered locus">P9211_06111</name>
</gene>
<protein>
    <submittedName>
        <fullName evidence="2">Uncharacterized protein</fullName>
    </submittedName>
</protein>
<dbReference type="AlphaFoldDB" id="A9B9N0"/>
<dbReference type="HOGENOM" id="CLU_3046835_0_0_3"/>
<keyword evidence="1" id="KW-1133">Transmembrane helix</keyword>
<dbReference type="Proteomes" id="UP000000788">
    <property type="component" value="Chromosome"/>
</dbReference>
<accession>A9B9N0</accession>
<dbReference type="EMBL" id="CP000878">
    <property type="protein sequence ID" value="ABX08542.1"/>
    <property type="molecule type" value="Genomic_DNA"/>
</dbReference>
<evidence type="ECO:0000313" key="2">
    <source>
        <dbReference type="EMBL" id="ABX08542.1"/>
    </source>
</evidence>
<evidence type="ECO:0000256" key="1">
    <source>
        <dbReference type="SAM" id="Phobius"/>
    </source>
</evidence>
<organism evidence="2 3">
    <name type="scientific">Prochlorococcus marinus (strain MIT 9211)</name>
    <dbReference type="NCBI Taxonomy" id="93059"/>
    <lineage>
        <taxon>Bacteria</taxon>
        <taxon>Bacillati</taxon>
        <taxon>Cyanobacteriota</taxon>
        <taxon>Cyanophyceae</taxon>
        <taxon>Synechococcales</taxon>
        <taxon>Prochlorococcaceae</taxon>
        <taxon>Prochlorococcus</taxon>
    </lineage>
</organism>
<evidence type="ECO:0000313" key="3">
    <source>
        <dbReference type="Proteomes" id="UP000000788"/>
    </source>
</evidence>
<name>A9B9N0_PROM4</name>
<keyword evidence="1" id="KW-0812">Transmembrane</keyword>
<keyword evidence="3" id="KW-1185">Reference proteome</keyword>
<sequence length="54" mass="5904">MTPLLATSPQANLLWGLGGGFILLGSYYSGRLVTYFFPKNPLIRKGKTDDSGNR</sequence>
<keyword evidence="1" id="KW-0472">Membrane</keyword>
<reference evidence="2 3" key="1">
    <citation type="journal article" date="2007" name="PLoS Genet.">
        <title>Patterns and implications of gene gain and loss in the evolution of Prochlorococcus.</title>
        <authorList>
            <person name="Kettler G.C."/>
            <person name="Martiny A.C."/>
            <person name="Huang K."/>
            <person name="Zucker J."/>
            <person name="Coleman M.L."/>
            <person name="Rodrigue S."/>
            <person name="Chen F."/>
            <person name="Lapidus A."/>
            <person name="Ferriera S."/>
            <person name="Johnson J."/>
            <person name="Steglich C."/>
            <person name="Church G.M."/>
            <person name="Richardson P."/>
            <person name="Chisholm S.W."/>
        </authorList>
    </citation>
    <scope>NUCLEOTIDE SEQUENCE [LARGE SCALE GENOMIC DNA]</scope>
    <source>
        <strain evidence="3">MIT 9211</strain>
    </source>
</reference>
<proteinExistence type="predicted"/>
<dbReference type="KEGG" id="pmj:P9211_06111"/>
<dbReference type="STRING" id="93059.P9211_06111"/>
<feature type="transmembrane region" description="Helical" evidence="1">
    <location>
        <begin position="12"/>
        <end position="37"/>
    </location>
</feature>